<evidence type="ECO:0000256" key="7">
    <source>
        <dbReference type="ARBA" id="ARBA00023211"/>
    </source>
</evidence>
<organism evidence="13 14">
    <name type="scientific">Clostridium tanneri</name>
    <dbReference type="NCBI Taxonomy" id="3037988"/>
    <lineage>
        <taxon>Bacteria</taxon>
        <taxon>Bacillati</taxon>
        <taxon>Bacillota</taxon>
        <taxon>Clostridia</taxon>
        <taxon>Eubacteriales</taxon>
        <taxon>Clostridiaceae</taxon>
        <taxon>Clostridium</taxon>
    </lineage>
</organism>
<dbReference type="PANTHER" id="PTHR43782:SF3">
    <property type="entry name" value="ARGINASE"/>
    <property type="match status" value="1"/>
</dbReference>
<dbReference type="Pfam" id="PF00491">
    <property type="entry name" value="Arginase"/>
    <property type="match status" value="1"/>
</dbReference>
<dbReference type="EC" id="3.5.3.1" evidence="2 9"/>
<name>A0ABU4JR17_9CLOT</name>
<dbReference type="PRINTS" id="PR00116">
    <property type="entry name" value="ARGINASE"/>
</dbReference>
<dbReference type="InterPro" id="IPR023696">
    <property type="entry name" value="Ureohydrolase_dom_sf"/>
</dbReference>
<dbReference type="Gene3D" id="3.40.800.10">
    <property type="entry name" value="Ureohydrolase domain"/>
    <property type="match status" value="1"/>
</dbReference>
<evidence type="ECO:0000256" key="8">
    <source>
        <dbReference type="ARBA" id="ARBA00047391"/>
    </source>
</evidence>
<dbReference type="PROSITE" id="PS51409">
    <property type="entry name" value="ARGINASE_2"/>
    <property type="match status" value="1"/>
</dbReference>
<evidence type="ECO:0000256" key="2">
    <source>
        <dbReference type="ARBA" id="ARBA00012168"/>
    </source>
</evidence>
<sequence length="304" mass="33840">MDISLIGVPIFFGSDKKGAELGPKKLREKNIVEVLRRNNHTVYDCGDIYVDNIPEDRKYEFHPKMKYLKPIAEVNRNLAHQVYSSLCAGSFPLIMGGDHSIGLGSISGASKYFKDEDLAVIWIDAHGDINTPETTPSGNVHGMPLAAAMGIGYDELVDLYHIGGKVKPENVFIVGARDLDEGEKEMIKQYNMTVFSTEDVQTMGVERIMETIHCKLQDKGIKAVHLSFDIDSVDPEFVPGTGTPVAEGMNVIQVKYVLKYLIDTQLVKSMDIVELNPELDIDDKTADLYIDLISYVFGHLKETI</sequence>
<dbReference type="InterPro" id="IPR014033">
    <property type="entry name" value="Arginase"/>
</dbReference>
<dbReference type="PANTHER" id="PTHR43782">
    <property type="entry name" value="ARGINASE"/>
    <property type="match status" value="1"/>
</dbReference>
<dbReference type="SUPFAM" id="SSF52768">
    <property type="entry name" value="Arginase/deacetylase"/>
    <property type="match status" value="1"/>
</dbReference>
<evidence type="ECO:0000313" key="13">
    <source>
        <dbReference type="EMBL" id="MDW8800393.1"/>
    </source>
</evidence>
<dbReference type="EMBL" id="JARUJP010000003">
    <property type="protein sequence ID" value="MDW8800393.1"/>
    <property type="molecule type" value="Genomic_DNA"/>
</dbReference>
<evidence type="ECO:0000256" key="3">
    <source>
        <dbReference type="ARBA" id="ARBA00018123"/>
    </source>
</evidence>
<comment type="caution">
    <text evidence="13">The sequence shown here is derived from an EMBL/GenBank/DDBJ whole genome shotgun (WGS) entry which is preliminary data.</text>
</comment>
<evidence type="ECO:0000256" key="10">
    <source>
        <dbReference type="PROSITE-ProRule" id="PRU00742"/>
    </source>
</evidence>
<dbReference type="PROSITE" id="PS01053">
    <property type="entry name" value="ARGINASE_1"/>
    <property type="match status" value="1"/>
</dbReference>
<dbReference type="CDD" id="cd09989">
    <property type="entry name" value="Arginase"/>
    <property type="match status" value="1"/>
</dbReference>
<accession>A0ABU4JR17</accession>
<keyword evidence="6 11" id="KW-0378">Hydrolase</keyword>
<evidence type="ECO:0000256" key="1">
    <source>
        <dbReference type="ARBA" id="ARBA00005098"/>
    </source>
</evidence>
<evidence type="ECO:0000256" key="6">
    <source>
        <dbReference type="ARBA" id="ARBA00022801"/>
    </source>
</evidence>
<keyword evidence="7 12" id="KW-0464">Manganese</keyword>
<dbReference type="InterPro" id="IPR006035">
    <property type="entry name" value="Ureohydrolase"/>
</dbReference>
<dbReference type="RefSeq" id="WP_261672366.1">
    <property type="nucleotide sequence ID" value="NZ_JARUJP010000003.1"/>
</dbReference>
<keyword evidence="14" id="KW-1185">Reference proteome</keyword>
<proteinExistence type="inferred from homology"/>
<reference evidence="13 14" key="1">
    <citation type="submission" date="2023-04" db="EMBL/GenBank/DDBJ databases">
        <title>Clostridium tannerae sp. nov., isolated from the fecal material of an alpaca.</title>
        <authorList>
            <person name="Miller S."/>
            <person name="Hendry M."/>
            <person name="King J."/>
            <person name="Sankaranarayanan K."/>
            <person name="Lawson P.A."/>
        </authorList>
    </citation>
    <scope>NUCLEOTIDE SEQUENCE [LARGE SCALE GENOMIC DNA]</scope>
    <source>
        <strain evidence="13 14">A1-XYC3</strain>
    </source>
</reference>
<evidence type="ECO:0000256" key="5">
    <source>
        <dbReference type="ARBA" id="ARBA00022723"/>
    </source>
</evidence>
<evidence type="ECO:0000256" key="12">
    <source>
        <dbReference type="RuleBase" id="RU361159"/>
    </source>
</evidence>
<keyword evidence="4 12" id="KW-0056">Arginine metabolism</keyword>
<comment type="cofactor">
    <cofactor evidence="12">
        <name>Mn(2+)</name>
        <dbReference type="ChEBI" id="CHEBI:29035"/>
    </cofactor>
    <text evidence="12">Binds 2 manganese ions per subunit.</text>
</comment>
<evidence type="ECO:0000313" key="14">
    <source>
        <dbReference type="Proteomes" id="UP001281656"/>
    </source>
</evidence>
<comment type="catalytic activity">
    <reaction evidence="8 12">
        <text>L-arginine + H2O = urea + L-ornithine</text>
        <dbReference type="Rhea" id="RHEA:20569"/>
        <dbReference type="ChEBI" id="CHEBI:15377"/>
        <dbReference type="ChEBI" id="CHEBI:16199"/>
        <dbReference type="ChEBI" id="CHEBI:32682"/>
        <dbReference type="ChEBI" id="CHEBI:46911"/>
        <dbReference type="EC" id="3.5.3.1"/>
    </reaction>
</comment>
<dbReference type="InterPro" id="IPR020855">
    <property type="entry name" value="Ureohydrolase_Mn_BS"/>
</dbReference>
<evidence type="ECO:0000256" key="11">
    <source>
        <dbReference type="RuleBase" id="RU003684"/>
    </source>
</evidence>
<evidence type="ECO:0000256" key="4">
    <source>
        <dbReference type="ARBA" id="ARBA00022503"/>
    </source>
</evidence>
<protein>
    <recommendedName>
        <fullName evidence="3 9">Arginase</fullName>
        <ecNumber evidence="2 9">3.5.3.1</ecNumber>
    </recommendedName>
</protein>
<comment type="similarity">
    <text evidence="10 11">Belongs to the arginase family.</text>
</comment>
<comment type="pathway">
    <text evidence="1">Nitrogen metabolism; urea cycle; L-ornithine and urea from L-arginine: step 1/1.</text>
</comment>
<evidence type="ECO:0000256" key="9">
    <source>
        <dbReference type="NCBIfam" id="TIGR01229"/>
    </source>
</evidence>
<keyword evidence="5 12" id="KW-0479">Metal-binding</keyword>
<dbReference type="GO" id="GO:0004053">
    <property type="term" value="F:arginase activity"/>
    <property type="evidence" value="ECO:0007669"/>
    <property type="project" value="UniProtKB-EC"/>
</dbReference>
<dbReference type="Proteomes" id="UP001281656">
    <property type="component" value="Unassembled WGS sequence"/>
</dbReference>
<gene>
    <name evidence="13" type="primary">rocF</name>
    <name evidence="13" type="ORF">P8V03_04410</name>
</gene>
<dbReference type="PIRSF" id="PIRSF036979">
    <property type="entry name" value="Arginase"/>
    <property type="match status" value="1"/>
</dbReference>
<dbReference type="NCBIfam" id="TIGR01229">
    <property type="entry name" value="rocF_arginase"/>
    <property type="match status" value="1"/>
</dbReference>